<dbReference type="Proteomes" id="UP001283361">
    <property type="component" value="Unassembled WGS sequence"/>
</dbReference>
<keyword evidence="2" id="KW-1185">Reference proteome</keyword>
<name>A0AAE0ZJ65_9GAST</name>
<protein>
    <submittedName>
        <fullName evidence="1">Uncharacterized protein</fullName>
    </submittedName>
</protein>
<dbReference type="AlphaFoldDB" id="A0AAE0ZJ65"/>
<reference evidence="1" key="1">
    <citation type="journal article" date="2023" name="G3 (Bethesda)">
        <title>A reference genome for the long-term kleptoplast-retaining sea slug Elysia crispata morphotype clarki.</title>
        <authorList>
            <person name="Eastman K.E."/>
            <person name="Pendleton A.L."/>
            <person name="Shaikh M.A."/>
            <person name="Suttiyut T."/>
            <person name="Ogas R."/>
            <person name="Tomko P."/>
            <person name="Gavelis G."/>
            <person name="Widhalm J.R."/>
            <person name="Wisecaver J.H."/>
        </authorList>
    </citation>
    <scope>NUCLEOTIDE SEQUENCE</scope>
    <source>
        <strain evidence="1">ECLA1</strain>
    </source>
</reference>
<proteinExistence type="predicted"/>
<evidence type="ECO:0000313" key="2">
    <source>
        <dbReference type="Proteomes" id="UP001283361"/>
    </source>
</evidence>
<gene>
    <name evidence="1" type="ORF">RRG08_048122</name>
</gene>
<accession>A0AAE0ZJ65</accession>
<dbReference type="EMBL" id="JAWDGP010003874">
    <property type="protein sequence ID" value="KAK3769911.1"/>
    <property type="molecule type" value="Genomic_DNA"/>
</dbReference>
<evidence type="ECO:0000313" key="1">
    <source>
        <dbReference type="EMBL" id="KAK3769911.1"/>
    </source>
</evidence>
<sequence length="159" mass="16924">MAVPGRGCWPLTVGHGRLSSGGSDSHSPLVLSDLDTECAAGGLHRFFTVSLNYQGSKSVLFSLVFEGINGYLPPGCAVYGLIAGALPAMIAVSLMCCDTGHNNLVHRTEIDDTARQGRQVPQISANPRSDSNQTPLLREPVTILLNSEESNKILEDSVF</sequence>
<comment type="caution">
    <text evidence="1">The sequence shown here is derived from an EMBL/GenBank/DDBJ whole genome shotgun (WGS) entry which is preliminary data.</text>
</comment>
<organism evidence="1 2">
    <name type="scientific">Elysia crispata</name>
    <name type="common">lettuce slug</name>
    <dbReference type="NCBI Taxonomy" id="231223"/>
    <lineage>
        <taxon>Eukaryota</taxon>
        <taxon>Metazoa</taxon>
        <taxon>Spiralia</taxon>
        <taxon>Lophotrochozoa</taxon>
        <taxon>Mollusca</taxon>
        <taxon>Gastropoda</taxon>
        <taxon>Heterobranchia</taxon>
        <taxon>Euthyneura</taxon>
        <taxon>Panpulmonata</taxon>
        <taxon>Sacoglossa</taxon>
        <taxon>Placobranchoidea</taxon>
        <taxon>Plakobranchidae</taxon>
        <taxon>Elysia</taxon>
    </lineage>
</organism>